<protein>
    <submittedName>
        <fullName evidence="2">Uncharacterized protein</fullName>
    </submittedName>
</protein>
<evidence type="ECO:0000313" key="3">
    <source>
        <dbReference type="Proteomes" id="UP000076580"/>
    </source>
</evidence>
<name>A0A151GGF5_DRECN</name>
<organism evidence="2 3">
    <name type="scientific">Drechmeria coniospora</name>
    <name type="common">Nematophagous fungus</name>
    <name type="synonym">Meria coniospora</name>
    <dbReference type="NCBI Taxonomy" id="98403"/>
    <lineage>
        <taxon>Eukaryota</taxon>
        <taxon>Fungi</taxon>
        <taxon>Dikarya</taxon>
        <taxon>Ascomycota</taxon>
        <taxon>Pezizomycotina</taxon>
        <taxon>Sordariomycetes</taxon>
        <taxon>Hypocreomycetidae</taxon>
        <taxon>Hypocreales</taxon>
        <taxon>Ophiocordycipitaceae</taxon>
        <taxon>Drechmeria</taxon>
    </lineage>
</organism>
<gene>
    <name evidence="2" type="ORF">DCS_08113</name>
</gene>
<dbReference type="RefSeq" id="XP_040655498.1">
    <property type="nucleotide sequence ID" value="XM_040805394.1"/>
</dbReference>
<sequence>MTMPGSLTRTARCWSRLAREIRSHAAAAEAGGSHGHPHTAPGLRAFFASYSGLRPRLNPSVGGIASGRVTVTVTVSGGQRHFGSKPRSSASIRTHLSKGSALPR</sequence>
<dbReference type="EMBL" id="LAYC01000003">
    <property type="protein sequence ID" value="KYK56146.1"/>
    <property type="molecule type" value="Genomic_DNA"/>
</dbReference>
<keyword evidence="3" id="KW-1185">Reference proteome</keyword>
<dbReference type="GeneID" id="63720756"/>
<evidence type="ECO:0000313" key="2">
    <source>
        <dbReference type="EMBL" id="KYK56146.1"/>
    </source>
</evidence>
<reference evidence="2 3" key="1">
    <citation type="journal article" date="2016" name="Sci. Rep.">
        <title>Insights into Adaptations to a Near-Obligate Nematode Endoparasitic Lifestyle from the Finished Genome of Drechmeria coniospora.</title>
        <authorList>
            <person name="Zhang L."/>
            <person name="Zhou Z."/>
            <person name="Guo Q."/>
            <person name="Fokkens L."/>
            <person name="Miskei M."/>
            <person name="Pocsi I."/>
            <person name="Zhang W."/>
            <person name="Chen M."/>
            <person name="Wang L."/>
            <person name="Sun Y."/>
            <person name="Donzelli B.G."/>
            <person name="Gibson D.M."/>
            <person name="Nelson D.R."/>
            <person name="Luo J.G."/>
            <person name="Rep M."/>
            <person name="Liu H."/>
            <person name="Yang S."/>
            <person name="Wang J."/>
            <person name="Krasnoff S.B."/>
            <person name="Xu Y."/>
            <person name="Molnar I."/>
            <person name="Lin M."/>
        </authorList>
    </citation>
    <scope>NUCLEOTIDE SEQUENCE [LARGE SCALE GENOMIC DNA]</scope>
    <source>
        <strain evidence="2 3">ARSEF 6962</strain>
    </source>
</reference>
<proteinExistence type="predicted"/>
<feature type="region of interest" description="Disordered" evidence="1">
    <location>
        <begin position="78"/>
        <end position="104"/>
    </location>
</feature>
<evidence type="ECO:0000256" key="1">
    <source>
        <dbReference type="SAM" id="MobiDB-lite"/>
    </source>
</evidence>
<dbReference type="InParanoid" id="A0A151GGF5"/>
<accession>A0A151GGF5</accession>
<dbReference type="AlphaFoldDB" id="A0A151GGF5"/>
<dbReference type="Proteomes" id="UP000076580">
    <property type="component" value="Chromosome 03"/>
</dbReference>
<comment type="caution">
    <text evidence="2">The sequence shown here is derived from an EMBL/GenBank/DDBJ whole genome shotgun (WGS) entry which is preliminary data.</text>
</comment>